<dbReference type="AlphaFoldDB" id="A0A9W9IDB0"/>
<reference evidence="3" key="1">
    <citation type="submission" date="2022-11" db="EMBL/GenBank/DDBJ databases">
        <authorList>
            <person name="Petersen C."/>
        </authorList>
    </citation>
    <scope>NUCLEOTIDE SEQUENCE</scope>
    <source>
        <strain evidence="3">IBT 21917</strain>
    </source>
</reference>
<name>A0A9W9IDB0_9EURO</name>
<reference evidence="3" key="2">
    <citation type="journal article" date="2023" name="IMA Fungus">
        <title>Comparative genomic study of the Penicillium genus elucidates a diverse pangenome and 15 lateral gene transfer events.</title>
        <authorList>
            <person name="Petersen C."/>
            <person name="Sorensen T."/>
            <person name="Nielsen M.R."/>
            <person name="Sondergaard T.E."/>
            <person name="Sorensen J.L."/>
            <person name="Fitzpatrick D.A."/>
            <person name="Frisvad J.C."/>
            <person name="Nielsen K.L."/>
        </authorList>
    </citation>
    <scope>NUCLEOTIDE SEQUENCE</scope>
    <source>
        <strain evidence="3">IBT 21917</strain>
    </source>
</reference>
<keyword evidence="1" id="KW-0175">Coiled coil</keyword>
<comment type="caution">
    <text evidence="3">The sequence shown here is derived from an EMBL/GenBank/DDBJ whole genome shotgun (WGS) entry which is preliminary data.</text>
</comment>
<protein>
    <submittedName>
        <fullName evidence="3">Uncharacterized protein</fullName>
    </submittedName>
</protein>
<accession>A0A9W9IDB0</accession>
<dbReference type="EMBL" id="JAPQKO010000003">
    <property type="protein sequence ID" value="KAJ5173405.1"/>
    <property type="molecule type" value="Genomic_DNA"/>
</dbReference>
<proteinExistence type="predicted"/>
<evidence type="ECO:0000313" key="4">
    <source>
        <dbReference type="Proteomes" id="UP001146351"/>
    </source>
</evidence>
<keyword evidence="4" id="KW-1185">Reference proteome</keyword>
<sequence length="218" mass="24996">MSPSKTHLRGTGPTPKTSQSRATRKSDPVQAALQASNDDLQSRMSKLRTNVSLLDREILLLQRHVRDSHHPYLETWEADIITRLIEVAHTMQDRKLPEGLSIGMENAADVDLLSRAYSNAAKRIKHDTLGKLGLQDQGYHDLLMSYHEVRPFPNPLLIRSTDPLELAIYRSPNPFQTEVPFAKWLVEEKENRPEKYFFWGNLYPVCYGRTVEESAVIF</sequence>
<evidence type="ECO:0000313" key="3">
    <source>
        <dbReference type="EMBL" id="KAJ5173405.1"/>
    </source>
</evidence>
<dbReference type="OrthoDB" id="4526473at2759"/>
<evidence type="ECO:0000256" key="2">
    <source>
        <dbReference type="SAM" id="MobiDB-lite"/>
    </source>
</evidence>
<feature type="coiled-coil region" evidence="1">
    <location>
        <begin position="30"/>
        <end position="57"/>
    </location>
</feature>
<feature type="region of interest" description="Disordered" evidence="2">
    <location>
        <begin position="1"/>
        <end position="29"/>
    </location>
</feature>
<organism evidence="3 4">
    <name type="scientific">Penicillium capsulatum</name>
    <dbReference type="NCBI Taxonomy" id="69766"/>
    <lineage>
        <taxon>Eukaryota</taxon>
        <taxon>Fungi</taxon>
        <taxon>Dikarya</taxon>
        <taxon>Ascomycota</taxon>
        <taxon>Pezizomycotina</taxon>
        <taxon>Eurotiomycetes</taxon>
        <taxon>Eurotiomycetidae</taxon>
        <taxon>Eurotiales</taxon>
        <taxon>Aspergillaceae</taxon>
        <taxon>Penicillium</taxon>
    </lineage>
</organism>
<dbReference type="Proteomes" id="UP001146351">
    <property type="component" value="Unassembled WGS sequence"/>
</dbReference>
<evidence type="ECO:0000256" key="1">
    <source>
        <dbReference type="SAM" id="Coils"/>
    </source>
</evidence>
<gene>
    <name evidence="3" type="ORF">N7492_005998</name>
</gene>